<keyword evidence="2" id="KW-0238">DNA-binding</keyword>
<dbReference type="Proteomes" id="UP000231279">
    <property type="component" value="Unassembled WGS sequence"/>
</dbReference>
<dbReference type="Gene3D" id="2.170.150.80">
    <property type="entry name" value="NAC domain"/>
    <property type="match status" value="1"/>
</dbReference>
<protein>
    <recommendedName>
        <fullName evidence="6">NAC domain-containing protein</fullName>
    </recommendedName>
</protein>
<accession>A0A2G9HK81</accession>
<name>A0A2G9HK81_9LAMI</name>
<keyword evidence="8" id="KW-1185">Reference proteome</keyword>
<dbReference type="SUPFAM" id="SSF101941">
    <property type="entry name" value="NAC domain"/>
    <property type="match status" value="1"/>
</dbReference>
<dbReference type="Pfam" id="PF02365">
    <property type="entry name" value="NAM"/>
    <property type="match status" value="1"/>
</dbReference>
<dbReference type="OrthoDB" id="643388at2759"/>
<dbReference type="PANTHER" id="PTHR31079">
    <property type="entry name" value="NAC DOMAIN-CONTAINING PROTEIN 73"/>
    <property type="match status" value="1"/>
</dbReference>
<comment type="caution">
    <text evidence="7">The sequence shown here is derived from an EMBL/GenBank/DDBJ whole genome shotgun (WGS) entry which is preliminary data.</text>
</comment>
<dbReference type="InterPro" id="IPR044799">
    <property type="entry name" value="SOG1-like"/>
</dbReference>
<feature type="region of interest" description="Disordered" evidence="5">
    <location>
        <begin position="229"/>
        <end position="268"/>
    </location>
</feature>
<dbReference type="PANTHER" id="PTHR31079:SF2">
    <property type="entry name" value="NAC DOMAIN CONTAINING PROTEIN 44-RELATED"/>
    <property type="match status" value="1"/>
</dbReference>
<dbReference type="InterPro" id="IPR036093">
    <property type="entry name" value="NAC_dom_sf"/>
</dbReference>
<dbReference type="InterPro" id="IPR003441">
    <property type="entry name" value="NAC-dom"/>
</dbReference>
<dbReference type="EMBL" id="NKXS01001573">
    <property type="protein sequence ID" value="PIN17925.1"/>
    <property type="molecule type" value="Genomic_DNA"/>
</dbReference>
<dbReference type="AlphaFoldDB" id="A0A2G9HK81"/>
<keyword evidence="1" id="KW-0805">Transcription regulation</keyword>
<evidence type="ECO:0000256" key="2">
    <source>
        <dbReference type="ARBA" id="ARBA00023125"/>
    </source>
</evidence>
<evidence type="ECO:0000256" key="4">
    <source>
        <dbReference type="ARBA" id="ARBA00023242"/>
    </source>
</evidence>
<evidence type="ECO:0000259" key="6">
    <source>
        <dbReference type="PROSITE" id="PS51005"/>
    </source>
</evidence>
<evidence type="ECO:0000313" key="7">
    <source>
        <dbReference type="EMBL" id="PIN17925.1"/>
    </source>
</evidence>
<organism evidence="7 8">
    <name type="scientific">Handroanthus impetiginosus</name>
    <dbReference type="NCBI Taxonomy" id="429701"/>
    <lineage>
        <taxon>Eukaryota</taxon>
        <taxon>Viridiplantae</taxon>
        <taxon>Streptophyta</taxon>
        <taxon>Embryophyta</taxon>
        <taxon>Tracheophyta</taxon>
        <taxon>Spermatophyta</taxon>
        <taxon>Magnoliopsida</taxon>
        <taxon>eudicotyledons</taxon>
        <taxon>Gunneridae</taxon>
        <taxon>Pentapetalae</taxon>
        <taxon>asterids</taxon>
        <taxon>lamiids</taxon>
        <taxon>Lamiales</taxon>
        <taxon>Bignoniaceae</taxon>
        <taxon>Crescentiina</taxon>
        <taxon>Tabebuia alliance</taxon>
        <taxon>Handroanthus</taxon>
    </lineage>
</organism>
<evidence type="ECO:0000256" key="5">
    <source>
        <dbReference type="SAM" id="MobiDB-lite"/>
    </source>
</evidence>
<dbReference type="PROSITE" id="PS51005">
    <property type="entry name" value="NAC"/>
    <property type="match status" value="1"/>
</dbReference>
<dbReference type="GO" id="GO:0005634">
    <property type="term" value="C:nucleus"/>
    <property type="evidence" value="ECO:0007669"/>
    <property type="project" value="TreeGrafter"/>
</dbReference>
<sequence>MASAWLMDSRGLAKKVKNACEPAADQIKDCGAVRECPNCHYQIDNSDVSPDWPGFPAGVKFDPSDVELLENLAAKCGVGNLKPHMLIDEFIPTLEGDNGICYRHPENLPGAKKDGSSVYFFYRPRNAYASGKRKRRRIHDQENTTNTSVCWQKTGKTRPVMKNGVQKGCQKIMVLKSTSRKGSKPENCNWVMYQYHLGTDKDEKEGEYVVSKIFFKPPRDTDKIESSLEVEESDIGTVQVIPRTPKTNTPEPPRLEKTPTSVYGSDDHLLQSLEPPRLEETPTSVCCSDDYLLQSLIQETENLKEPAHPSDGSVLEDKMEYATCLAAGSEDVLGGADSLFCDEIIDSFATFNELRPDNVSSTQVGSNMSDVHQRDISASCDIGDLNNLELNNPPDFLLTDLQFASQDSVFDWLDRL</sequence>
<dbReference type="FunFam" id="2.170.150.80:FF:000009">
    <property type="entry name" value="NAC domain-containing protein 8"/>
    <property type="match status" value="1"/>
</dbReference>
<proteinExistence type="predicted"/>
<gene>
    <name evidence="7" type="ORF">CDL12_09414</name>
</gene>
<keyword evidence="3" id="KW-0804">Transcription</keyword>
<evidence type="ECO:0000313" key="8">
    <source>
        <dbReference type="Proteomes" id="UP000231279"/>
    </source>
</evidence>
<dbReference type="GO" id="GO:0000976">
    <property type="term" value="F:transcription cis-regulatory region binding"/>
    <property type="evidence" value="ECO:0007669"/>
    <property type="project" value="TreeGrafter"/>
</dbReference>
<reference evidence="8" key="1">
    <citation type="journal article" date="2018" name="Gigascience">
        <title>Genome assembly of the Pink Ipe (Handroanthus impetiginosus, Bignoniaceae), a highly valued, ecologically keystone Neotropical timber forest tree.</title>
        <authorList>
            <person name="Silva-Junior O.B."/>
            <person name="Grattapaglia D."/>
            <person name="Novaes E."/>
            <person name="Collevatti R.G."/>
        </authorList>
    </citation>
    <scope>NUCLEOTIDE SEQUENCE [LARGE SCALE GENOMIC DNA]</scope>
    <source>
        <strain evidence="8">cv. UFG-1</strain>
    </source>
</reference>
<feature type="domain" description="NAC" evidence="6">
    <location>
        <begin position="55"/>
        <end position="216"/>
    </location>
</feature>
<evidence type="ECO:0000256" key="1">
    <source>
        <dbReference type="ARBA" id="ARBA00023015"/>
    </source>
</evidence>
<dbReference type="STRING" id="429701.A0A2G9HK81"/>
<dbReference type="GO" id="GO:0003700">
    <property type="term" value="F:DNA-binding transcription factor activity"/>
    <property type="evidence" value="ECO:0007669"/>
    <property type="project" value="InterPro"/>
</dbReference>
<keyword evidence="4" id="KW-0539">Nucleus</keyword>
<evidence type="ECO:0000256" key="3">
    <source>
        <dbReference type="ARBA" id="ARBA00023163"/>
    </source>
</evidence>